<dbReference type="Proteomes" id="UP000026915">
    <property type="component" value="Chromosome 7"/>
</dbReference>
<dbReference type="InParanoid" id="A0A061F974"/>
<dbReference type="Gramene" id="EOY13448">
    <property type="protein sequence ID" value="EOY13448"/>
    <property type="gene ID" value="TCM_032020"/>
</dbReference>
<evidence type="ECO:0000313" key="2">
    <source>
        <dbReference type="EMBL" id="EOY13448.1"/>
    </source>
</evidence>
<sequence length="187" mass="21063">MGEFEKGQRSPLSNVPSARGRMGRTSRLKEFSCDEQRSVNQLLQDGFGSSFGLGLSQGKHLSGDEPSGPLEEIKIENGNHAHFENAKSSKVYQEKRLKKFLHLVRLKSLGDYMILLLWPKCVREQLSCGLVKAVYTQQRLDAEEQISKQRYGGGLCPVEEEDKHGIGLNVDDDEGNMYMPNDEGERF</sequence>
<protein>
    <submittedName>
        <fullName evidence="2">Uncharacterized protein</fullName>
    </submittedName>
</protein>
<dbReference type="HOGENOM" id="CLU_1450098_0_0_1"/>
<evidence type="ECO:0000256" key="1">
    <source>
        <dbReference type="SAM" id="MobiDB-lite"/>
    </source>
</evidence>
<reference evidence="2 3" key="1">
    <citation type="journal article" date="2013" name="Genome Biol.">
        <title>The genome sequence of the most widely cultivated cacao type and its use to identify candidate genes regulating pod color.</title>
        <authorList>
            <person name="Motamayor J.C."/>
            <person name="Mockaitis K."/>
            <person name="Schmutz J."/>
            <person name="Haiminen N."/>
            <person name="Iii D.L."/>
            <person name="Cornejo O."/>
            <person name="Findley S.D."/>
            <person name="Zheng P."/>
            <person name="Utro F."/>
            <person name="Royaert S."/>
            <person name="Saski C."/>
            <person name="Jenkins J."/>
            <person name="Podicheti R."/>
            <person name="Zhao M."/>
            <person name="Scheffler B.E."/>
            <person name="Stack J.C."/>
            <person name="Feltus F.A."/>
            <person name="Mustiga G.M."/>
            <person name="Amores F."/>
            <person name="Phillips W."/>
            <person name="Marelli J.P."/>
            <person name="May G.D."/>
            <person name="Shapiro H."/>
            <person name="Ma J."/>
            <person name="Bustamante C.D."/>
            <person name="Schnell R.J."/>
            <person name="Main D."/>
            <person name="Gilbert D."/>
            <person name="Parida L."/>
            <person name="Kuhn D.N."/>
        </authorList>
    </citation>
    <scope>NUCLEOTIDE SEQUENCE [LARGE SCALE GENOMIC DNA]</scope>
    <source>
        <strain evidence="3">cv. Matina 1-6</strain>
    </source>
</reference>
<dbReference type="EMBL" id="CM001885">
    <property type="protein sequence ID" value="EOY13448.1"/>
    <property type="molecule type" value="Genomic_DNA"/>
</dbReference>
<proteinExistence type="predicted"/>
<keyword evidence="3" id="KW-1185">Reference proteome</keyword>
<name>A0A061F974_THECC</name>
<evidence type="ECO:0000313" key="3">
    <source>
        <dbReference type="Proteomes" id="UP000026915"/>
    </source>
</evidence>
<accession>A0A061F974</accession>
<feature type="region of interest" description="Disordered" evidence="1">
    <location>
        <begin position="166"/>
        <end position="187"/>
    </location>
</feature>
<dbReference type="AlphaFoldDB" id="A0A061F974"/>
<organism evidence="2 3">
    <name type="scientific">Theobroma cacao</name>
    <name type="common">Cacao</name>
    <name type="synonym">Cocoa</name>
    <dbReference type="NCBI Taxonomy" id="3641"/>
    <lineage>
        <taxon>Eukaryota</taxon>
        <taxon>Viridiplantae</taxon>
        <taxon>Streptophyta</taxon>
        <taxon>Embryophyta</taxon>
        <taxon>Tracheophyta</taxon>
        <taxon>Spermatophyta</taxon>
        <taxon>Magnoliopsida</taxon>
        <taxon>eudicotyledons</taxon>
        <taxon>Gunneridae</taxon>
        <taxon>Pentapetalae</taxon>
        <taxon>rosids</taxon>
        <taxon>malvids</taxon>
        <taxon>Malvales</taxon>
        <taxon>Malvaceae</taxon>
        <taxon>Byttnerioideae</taxon>
        <taxon>Theobroma</taxon>
    </lineage>
</organism>
<feature type="region of interest" description="Disordered" evidence="1">
    <location>
        <begin position="1"/>
        <end position="30"/>
    </location>
</feature>
<gene>
    <name evidence="2" type="ORF">TCM_032020</name>
</gene>